<evidence type="ECO:0000256" key="1">
    <source>
        <dbReference type="SAM" id="MobiDB-lite"/>
    </source>
</evidence>
<dbReference type="PANTHER" id="PTHR12357:SF3">
    <property type="entry name" value="YTH DOMAIN-CONTAINING PROTEIN 1"/>
    <property type="match status" value="1"/>
</dbReference>
<feature type="region of interest" description="Disordered" evidence="1">
    <location>
        <begin position="790"/>
        <end position="814"/>
    </location>
</feature>
<dbReference type="InterPro" id="IPR045168">
    <property type="entry name" value="YTH_prot"/>
</dbReference>
<dbReference type="GO" id="GO:0003729">
    <property type="term" value="F:mRNA binding"/>
    <property type="evidence" value="ECO:0007669"/>
    <property type="project" value="TreeGrafter"/>
</dbReference>
<dbReference type="InterPro" id="IPR007275">
    <property type="entry name" value="YTH_domain"/>
</dbReference>
<evidence type="ECO:0000313" key="4">
    <source>
        <dbReference type="Proteomes" id="UP001218218"/>
    </source>
</evidence>
<feature type="region of interest" description="Disordered" evidence="1">
    <location>
        <begin position="906"/>
        <end position="935"/>
    </location>
</feature>
<protein>
    <submittedName>
        <fullName evidence="3">YT521-B-like domain-containing protein</fullName>
    </submittedName>
</protein>
<feature type="compositionally biased region" description="Gly residues" evidence="1">
    <location>
        <begin position="926"/>
        <end position="935"/>
    </location>
</feature>
<feature type="compositionally biased region" description="Pro residues" evidence="1">
    <location>
        <begin position="705"/>
        <end position="717"/>
    </location>
</feature>
<dbReference type="Pfam" id="PF25701">
    <property type="entry name" value="RRM_YTH1"/>
    <property type="match status" value="1"/>
</dbReference>
<feature type="compositionally biased region" description="Low complexity" evidence="1">
    <location>
        <begin position="217"/>
        <end position="227"/>
    </location>
</feature>
<feature type="compositionally biased region" description="Polar residues" evidence="1">
    <location>
        <begin position="175"/>
        <end position="214"/>
    </location>
</feature>
<feature type="region of interest" description="Disordered" evidence="1">
    <location>
        <begin position="154"/>
        <end position="365"/>
    </location>
</feature>
<feature type="domain" description="YTH" evidence="2">
    <location>
        <begin position="584"/>
        <end position="728"/>
    </location>
</feature>
<dbReference type="GO" id="GO:0000398">
    <property type="term" value="P:mRNA splicing, via spliceosome"/>
    <property type="evidence" value="ECO:0007669"/>
    <property type="project" value="TreeGrafter"/>
</dbReference>
<evidence type="ECO:0000313" key="3">
    <source>
        <dbReference type="EMBL" id="KAJ7364822.1"/>
    </source>
</evidence>
<dbReference type="AlphaFoldDB" id="A0AAD7F3W2"/>
<keyword evidence="4" id="KW-1185">Reference proteome</keyword>
<dbReference type="EMBL" id="JARIHO010000003">
    <property type="protein sequence ID" value="KAJ7364822.1"/>
    <property type="molecule type" value="Genomic_DNA"/>
</dbReference>
<dbReference type="CDD" id="cd21134">
    <property type="entry name" value="YTH"/>
    <property type="match status" value="1"/>
</dbReference>
<gene>
    <name evidence="3" type="ORF">DFH08DRAFT_277851</name>
</gene>
<dbReference type="InterPro" id="IPR057720">
    <property type="entry name" value="RRM_YTH1"/>
</dbReference>
<dbReference type="SUPFAM" id="SSF54928">
    <property type="entry name" value="RNA-binding domain, RBD"/>
    <property type="match status" value="1"/>
</dbReference>
<feature type="compositionally biased region" description="Low complexity" evidence="1">
    <location>
        <begin position="561"/>
        <end position="572"/>
    </location>
</feature>
<feature type="domain" description="YTH" evidence="2">
    <location>
        <begin position="746"/>
        <end position="895"/>
    </location>
</feature>
<feature type="compositionally biased region" description="Low complexity" evidence="1">
    <location>
        <begin position="81"/>
        <end position="102"/>
    </location>
</feature>
<accession>A0AAD7F3W2</accession>
<feature type="compositionally biased region" description="Basic and acidic residues" evidence="1">
    <location>
        <begin position="53"/>
        <end position="63"/>
    </location>
</feature>
<reference evidence="3" key="1">
    <citation type="submission" date="2023-03" db="EMBL/GenBank/DDBJ databases">
        <title>Massive genome expansion in bonnet fungi (Mycena s.s.) driven by repeated elements and novel gene families across ecological guilds.</title>
        <authorList>
            <consortium name="Lawrence Berkeley National Laboratory"/>
            <person name="Harder C.B."/>
            <person name="Miyauchi S."/>
            <person name="Viragh M."/>
            <person name="Kuo A."/>
            <person name="Thoen E."/>
            <person name="Andreopoulos B."/>
            <person name="Lu D."/>
            <person name="Skrede I."/>
            <person name="Drula E."/>
            <person name="Henrissat B."/>
            <person name="Morin E."/>
            <person name="Kohler A."/>
            <person name="Barry K."/>
            <person name="LaButti K."/>
            <person name="Morin E."/>
            <person name="Salamov A."/>
            <person name="Lipzen A."/>
            <person name="Mereny Z."/>
            <person name="Hegedus B."/>
            <person name="Baldrian P."/>
            <person name="Stursova M."/>
            <person name="Weitz H."/>
            <person name="Taylor A."/>
            <person name="Grigoriev I.V."/>
            <person name="Nagy L.G."/>
            <person name="Martin F."/>
            <person name="Kauserud H."/>
        </authorList>
    </citation>
    <scope>NUCLEOTIDE SEQUENCE</scope>
    <source>
        <strain evidence="3">CBHHK002</strain>
    </source>
</reference>
<proteinExistence type="predicted"/>
<feature type="region of interest" description="Disordered" evidence="1">
    <location>
        <begin position="384"/>
        <end position="416"/>
    </location>
</feature>
<dbReference type="InterPro" id="IPR035979">
    <property type="entry name" value="RBD_domain_sf"/>
</dbReference>
<sequence length="935" mass="99951">MVSPHVSIPSLADTPYEAAVTPKPSLHQQLKNEDRLDHTTGSPSVYALTPTPGERELGLKADSSEGDAFMSGHGRGGSGGSNNRRQTSSQARRQQAPSSGYPSLPPDSPPLYSPLYPSSNVQYPPQRSAYAGQYMMSPQPPLNMAHTPPNVFPYPPSFHVQEQPQSIHAGYPTIASYSPYQPDTPQYTSPQSQPGTSNIQQPSPVFPQSFSYPSQGYPAYQQQSSSFSPPPPMYQHQHQHQHQHQVYPGGSYPQYHSPGAQVQEGEGGGTWWYVPSQPARHTPQYEAGPSTYPFYPQAHAQQPQLDGGGADYSSGPGSAHPSSFVRPSTPSSSGAPASPAHPGRGDRPMVRRAYHPNPPAHRSDWVMWAGNVPSDAEHDELWRFFTQPPPDDSDSTASTSSSSSSGGLVDGRVDGVGGDRHPNGVLSIFLISRSSCAFVNYETEAHLQAAIGRFNGVPLRAADPRCARLVCRVRRKDDDLRAGVGGQRGIGMHTRWVKAKQRASAARVGDDSGSLTSASEPGTPSSDSHRSLEPGMSGLSIVSGEEDGVDAPARPPPRPHPAASSSSGSHASTDSSLLRQYFPQRYFILKSLTREDLDTSVQKGLWATQKHNEGILERAFRTSKDVFLVFSVNKSGEFYGYARMSGAPGQIDTEHVKWARRDSAASSASGSGRGAGGGGSLKSLPLDAFHPPILSGDRHVEQSPQPFPSPTSTPMRPPDVQSAPAVLGKPHRNISLSPAAVKGTSFDNAVAISRRKEDIELDESAPIRARRLPPSADEAAAIGEAAARAHERRESMGSAAPGLGSVAEESGEKDDVQPFADGGAPLQDGVGGTGTGAREDGWGQDFKLQWLCTDRLPFTRTRQIRNPWNHDREVKVSRDGTELEPSVGQALLDEWQLFLSTEGANGAEVRTPMSDAGSAAAARSSRGGGATSSRS</sequence>
<dbReference type="PANTHER" id="PTHR12357">
    <property type="entry name" value="YTH YT521-B HOMOLOGY DOMAIN-CONTAINING"/>
    <property type="match status" value="1"/>
</dbReference>
<dbReference type="Gene3D" id="3.10.590.10">
    <property type="entry name" value="ph1033 like domains"/>
    <property type="match status" value="2"/>
</dbReference>
<feature type="compositionally biased region" description="Pro residues" evidence="1">
    <location>
        <begin position="103"/>
        <end position="112"/>
    </location>
</feature>
<feature type="compositionally biased region" description="Polar residues" evidence="1">
    <location>
        <begin position="513"/>
        <end position="526"/>
    </location>
</feature>
<dbReference type="GO" id="GO:0005654">
    <property type="term" value="C:nucleoplasm"/>
    <property type="evidence" value="ECO:0007669"/>
    <property type="project" value="TreeGrafter"/>
</dbReference>
<dbReference type="Pfam" id="PF04146">
    <property type="entry name" value="YTH"/>
    <property type="match status" value="1"/>
</dbReference>
<name>A0AAD7F3W2_9AGAR</name>
<dbReference type="GO" id="GO:1990247">
    <property type="term" value="F:N6-methyladenosine-containing RNA reader activity"/>
    <property type="evidence" value="ECO:0007669"/>
    <property type="project" value="TreeGrafter"/>
</dbReference>
<feature type="compositionally biased region" description="Gly residues" evidence="1">
    <location>
        <begin position="671"/>
        <end position="680"/>
    </location>
</feature>
<feature type="region of interest" description="Disordered" evidence="1">
    <location>
        <begin position="495"/>
        <end position="575"/>
    </location>
</feature>
<feature type="region of interest" description="Disordered" evidence="1">
    <location>
        <begin position="1"/>
        <end position="125"/>
    </location>
</feature>
<evidence type="ECO:0000259" key="2">
    <source>
        <dbReference type="PROSITE" id="PS50882"/>
    </source>
</evidence>
<feature type="region of interest" description="Disordered" evidence="1">
    <location>
        <begin position="660"/>
        <end position="726"/>
    </location>
</feature>
<organism evidence="3 4">
    <name type="scientific">Mycena albidolilacea</name>
    <dbReference type="NCBI Taxonomy" id="1033008"/>
    <lineage>
        <taxon>Eukaryota</taxon>
        <taxon>Fungi</taxon>
        <taxon>Dikarya</taxon>
        <taxon>Basidiomycota</taxon>
        <taxon>Agaricomycotina</taxon>
        <taxon>Agaricomycetes</taxon>
        <taxon>Agaricomycetidae</taxon>
        <taxon>Agaricales</taxon>
        <taxon>Marasmiineae</taxon>
        <taxon>Mycenaceae</taxon>
        <taxon>Mycena</taxon>
    </lineage>
</organism>
<feature type="compositionally biased region" description="Low complexity" evidence="1">
    <location>
        <begin position="916"/>
        <end position="925"/>
    </location>
</feature>
<dbReference type="GO" id="GO:0000381">
    <property type="term" value="P:regulation of alternative mRNA splicing, via spliceosome"/>
    <property type="evidence" value="ECO:0007669"/>
    <property type="project" value="TreeGrafter"/>
</dbReference>
<dbReference type="PROSITE" id="PS50882">
    <property type="entry name" value="YTH"/>
    <property type="match status" value="2"/>
</dbReference>
<dbReference type="Proteomes" id="UP001218218">
    <property type="component" value="Unassembled WGS sequence"/>
</dbReference>
<comment type="caution">
    <text evidence="3">The sequence shown here is derived from an EMBL/GenBank/DDBJ whole genome shotgun (WGS) entry which is preliminary data.</text>
</comment>
<feature type="compositionally biased region" description="Low complexity" evidence="1">
    <location>
        <begin position="321"/>
        <end position="342"/>
    </location>
</feature>
<feature type="compositionally biased region" description="Low complexity" evidence="1">
    <location>
        <begin position="395"/>
        <end position="407"/>
    </location>
</feature>